<feature type="transmembrane region" description="Helical" evidence="12">
    <location>
        <begin position="202"/>
        <end position="224"/>
    </location>
</feature>
<dbReference type="STRING" id="658187.LDG_8769"/>
<dbReference type="GO" id="GO:0016020">
    <property type="term" value="C:membrane"/>
    <property type="evidence" value="ECO:0007669"/>
    <property type="project" value="UniProtKB-SubCell"/>
</dbReference>
<evidence type="ECO:0000256" key="10">
    <source>
        <dbReference type="ARBA" id="ARBA00023264"/>
    </source>
</evidence>
<dbReference type="GO" id="GO:0046474">
    <property type="term" value="P:glycerophospholipid biosynthetic process"/>
    <property type="evidence" value="ECO:0007669"/>
    <property type="project" value="TreeGrafter"/>
</dbReference>
<evidence type="ECO:0000256" key="8">
    <source>
        <dbReference type="ARBA" id="ARBA00023136"/>
    </source>
</evidence>
<dbReference type="Gene3D" id="1.20.120.1760">
    <property type="match status" value="1"/>
</dbReference>
<dbReference type="InterPro" id="IPR043130">
    <property type="entry name" value="CDP-OH_PTrfase_TM_dom"/>
</dbReference>
<dbReference type="InterPro" id="IPR000462">
    <property type="entry name" value="CDP-OH_P_trans"/>
</dbReference>
<organism evidence="13 14">
    <name type="scientific">Legionella drancourtii LLAP12</name>
    <dbReference type="NCBI Taxonomy" id="658187"/>
    <lineage>
        <taxon>Bacteria</taxon>
        <taxon>Pseudomonadati</taxon>
        <taxon>Pseudomonadota</taxon>
        <taxon>Gammaproteobacteria</taxon>
        <taxon>Legionellales</taxon>
        <taxon>Legionellaceae</taxon>
        <taxon>Legionella</taxon>
    </lineage>
</organism>
<reference evidence="13 14" key="1">
    <citation type="journal article" date="2011" name="BMC Genomics">
        <title>Insight into cross-talk between intra-amoebal pathogens.</title>
        <authorList>
            <person name="Gimenez G."/>
            <person name="Bertelli C."/>
            <person name="Moliner C."/>
            <person name="Robert C."/>
            <person name="Raoult D."/>
            <person name="Fournier P.E."/>
            <person name="Greub G."/>
        </authorList>
    </citation>
    <scope>NUCLEOTIDE SEQUENCE [LARGE SCALE GENOMIC DNA]</scope>
    <source>
        <strain evidence="13 14">LLAP12</strain>
    </source>
</reference>
<keyword evidence="5 12" id="KW-0812">Transmembrane</keyword>
<keyword evidence="10" id="KW-1208">Phospholipid metabolism</keyword>
<keyword evidence="6 12" id="KW-1133">Transmembrane helix</keyword>
<protein>
    <submittedName>
        <fullName evidence="13">Phosphatidylglycerophosphate synthase</fullName>
    </submittedName>
</protein>
<dbReference type="GO" id="GO:0016780">
    <property type="term" value="F:phosphotransferase activity, for other substituted phosphate groups"/>
    <property type="evidence" value="ECO:0007669"/>
    <property type="project" value="InterPro"/>
</dbReference>
<keyword evidence="14" id="KW-1185">Reference proteome</keyword>
<evidence type="ECO:0000256" key="2">
    <source>
        <dbReference type="ARBA" id="ARBA00010441"/>
    </source>
</evidence>
<evidence type="ECO:0000313" key="14">
    <source>
        <dbReference type="Proteomes" id="UP000002770"/>
    </source>
</evidence>
<name>G9ETY2_9GAMM</name>
<keyword evidence="9" id="KW-0594">Phospholipid biosynthesis</keyword>
<dbReference type="Proteomes" id="UP000002770">
    <property type="component" value="Unassembled WGS sequence"/>
</dbReference>
<dbReference type="InterPro" id="IPR048254">
    <property type="entry name" value="CDP_ALCOHOL_P_TRANSF_CS"/>
</dbReference>
<keyword evidence="4 11" id="KW-0808">Transferase</keyword>
<evidence type="ECO:0000256" key="9">
    <source>
        <dbReference type="ARBA" id="ARBA00023209"/>
    </source>
</evidence>
<dbReference type="HOGENOM" id="CLU_051314_6_2_6"/>
<evidence type="ECO:0000256" key="4">
    <source>
        <dbReference type="ARBA" id="ARBA00022679"/>
    </source>
</evidence>
<dbReference type="InterPro" id="IPR050324">
    <property type="entry name" value="CDP-alcohol_PTase-I"/>
</dbReference>
<feature type="transmembrane region" description="Helical" evidence="12">
    <location>
        <begin position="61"/>
        <end position="78"/>
    </location>
</feature>
<gene>
    <name evidence="13" type="ORF">LDG_8769</name>
</gene>
<keyword evidence="7" id="KW-0443">Lipid metabolism</keyword>
<dbReference type="InParanoid" id="G9ETY2"/>
<dbReference type="AlphaFoldDB" id="G9ETY2"/>
<evidence type="ECO:0000256" key="3">
    <source>
        <dbReference type="ARBA" id="ARBA00022516"/>
    </source>
</evidence>
<evidence type="ECO:0000256" key="7">
    <source>
        <dbReference type="ARBA" id="ARBA00023098"/>
    </source>
</evidence>
<dbReference type="eggNOG" id="COG0558">
    <property type="taxonomic scope" value="Bacteria"/>
</dbReference>
<evidence type="ECO:0000313" key="13">
    <source>
        <dbReference type="EMBL" id="EHL29333.1"/>
    </source>
</evidence>
<dbReference type="PROSITE" id="PS00379">
    <property type="entry name" value="CDP_ALCOHOL_P_TRANSF"/>
    <property type="match status" value="1"/>
</dbReference>
<evidence type="ECO:0000256" key="5">
    <source>
        <dbReference type="ARBA" id="ARBA00022692"/>
    </source>
</evidence>
<accession>G9ETY2</accession>
<feature type="transmembrane region" description="Helical" evidence="12">
    <location>
        <begin position="123"/>
        <end position="141"/>
    </location>
</feature>
<sequence>MLNRVTGLRLLYKIKVITANCLTDHSGVPFGRIYTPLSNQSKIRVFKIIVWPMILKQLPNALTLFRLGLIVPFLIFLYCHEYVNSFYTFMLAGLTDGLDGFLARRFNWQSFFGSFVDPLADKLLIASSFISLALIGVLPWWLVALVFLRDFTISMGVLAWYHFIRRKLDFKPTSLSKINTALQLALVTSCLFELAFFHFPSYIFNTLICLTTLTTAITYIDYMWTWSKKAWPKKELSQ</sequence>
<dbReference type="Pfam" id="PF01066">
    <property type="entry name" value="CDP-OH_P_transf"/>
    <property type="match status" value="1"/>
</dbReference>
<feature type="transmembrane region" description="Helical" evidence="12">
    <location>
        <begin position="176"/>
        <end position="196"/>
    </location>
</feature>
<evidence type="ECO:0000256" key="6">
    <source>
        <dbReference type="ARBA" id="ARBA00022989"/>
    </source>
</evidence>
<evidence type="ECO:0000256" key="11">
    <source>
        <dbReference type="RuleBase" id="RU003750"/>
    </source>
</evidence>
<comment type="similarity">
    <text evidence="2 11">Belongs to the CDP-alcohol phosphatidyltransferase class-I family.</text>
</comment>
<evidence type="ECO:0000256" key="12">
    <source>
        <dbReference type="SAM" id="Phobius"/>
    </source>
</evidence>
<proteinExistence type="inferred from homology"/>
<dbReference type="EMBL" id="JH413848">
    <property type="protein sequence ID" value="EHL29333.1"/>
    <property type="molecule type" value="Genomic_DNA"/>
</dbReference>
<keyword evidence="3" id="KW-0444">Lipid biosynthesis</keyword>
<dbReference type="PANTHER" id="PTHR14269:SF11">
    <property type="entry name" value="CDP-DIACYLGLYCEROL--GLYCEROL-3-PHOSPHATE 3-PHOSPHATIDYLTRANSFERASE"/>
    <property type="match status" value="1"/>
</dbReference>
<comment type="subcellular location">
    <subcellularLocation>
        <location evidence="1">Membrane</location>
        <topology evidence="1">Multi-pass membrane protein</topology>
    </subcellularLocation>
</comment>
<evidence type="ECO:0000256" key="1">
    <source>
        <dbReference type="ARBA" id="ARBA00004141"/>
    </source>
</evidence>
<dbReference type="PANTHER" id="PTHR14269">
    <property type="entry name" value="CDP-DIACYLGLYCEROL--GLYCEROL-3-PHOSPHATE 3-PHOSPHATIDYLTRANSFERASE-RELATED"/>
    <property type="match status" value="1"/>
</dbReference>
<keyword evidence="8 12" id="KW-0472">Membrane</keyword>